<evidence type="ECO:0000256" key="6">
    <source>
        <dbReference type="SAM" id="MobiDB-lite"/>
    </source>
</evidence>
<sequence length="880" mass="100518">MDSLTHSLAEITVHHDGEALQVPLDKNSTVSMISLKSFVPDTIGMTYNKPDGTSALVPLGNDKFYIPQGVKTCFIRVNKNNNFHNGIRNFKGIQLKTMLEDLQPSKKRKVSETTRSVLPSQHIQDNVTMNQETVKANINEKHIKSRWYHCSYDSENYLQKSDSTNIKTKTLDIYENQLYDKQQISEKIKNLFYDDFTKPILDDSTIELANLKFQTIPSFENIFQYLKSIGTSPSRMVLILLTKAKNPITISTELENFPVFDCQQNKNLPTSSRKINNSSSKENYYSDSNQSSNISEFSPVNSSQNSQSTLNPSLSLSQTKHVINLPKNKMPDTVESFTILYCLPITEGKEYVYKYMPKRDLYDTLRRTKMINEDYHNFDPVLSGYPISNIIKNGVALITTTFNDKLEVDSTYVKFPTNMRQDGHKIIYSCEELRGMCNGEFGIGVIPSCCGEADTSCAWYKNGKKFKEGTRMFWIMCDKDKHPWLDDWKCIVTCNELNRESKILSCSANKMSEIHKNSKFTELQTPVIQKNNSLICIPSSSSVKTKSNKQFKLPDLPKSLCNSRKKVCINPGSSTYNNYNSYSSYVSPILEIKLEDFQLPVIKQSEITITSQVLGKGGQGKVFKAKWKDSLYVAVKTIEITRANYPSLMEEMKVLQFVKHTNIIQTLGIFQIGDDFNIVMDLIDGLSLSNILFNDNVKEEYDLSIKKRNYIASQISSGVHYMHSSNIIHGDIKPDNIMITRKGLNVKICDFGFSKLVNFARMTNSVRLPAGTYIYMAPELLLNNFKNSIASDVWAVGCTLNELYLEKLTWNAKSEMELRGWFKQMNSTGDFKHLCLDSIPQRLRSLVKRFLSFDQSKRPSVVEVNKIYDDASQNWRLFPV</sequence>
<dbReference type="Gene3D" id="1.10.510.10">
    <property type="entry name" value="Transferase(Phosphotransferase) domain 1"/>
    <property type="match status" value="1"/>
</dbReference>
<evidence type="ECO:0000313" key="9">
    <source>
        <dbReference type="Proteomes" id="UP000639338"/>
    </source>
</evidence>
<evidence type="ECO:0000256" key="5">
    <source>
        <dbReference type="ARBA" id="ARBA00022840"/>
    </source>
</evidence>
<dbReference type="InterPro" id="IPR008271">
    <property type="entry name" value="Ser/Thr_kinase_AS"/>
</dbReference>
<dbReference type="GO" id="GO:0005524">
    <property type="term" value="F:ATP binding"/>
    <property type="evidence" value="ECO:0007669"/>
    <property type="project" value="UniProtKB-KW"/>
</dbReference>
<dbReference type="GO" id="GO:0004674">
    <property type="term" value="F:protein serine/threonine kinase activity"/>
    <property type="evidence" value="ECO:0007669"/>
    <property type="project" value="UniProtKB-KW"/>
</dbReference>
<keyword evidence="4" id="KW-0418">Kinase</keyword>
<keyword evidence="2" id="KW-0808">Transferase</keyword>
<comment type="caution">
    <text evidence="8">The sequence shown here is derived from an EMBL/GenBank/DDBJ whole genome shotgun (WGS) entry which is preliminary data.</text>
</comment>
<proteinExistence type="predicted"/>
<reference evidence="8 9" key="1">
    <citation type="submission" date="2020-08" db="EMBL/GenBank/DDBJ databases">
        <title>Aphidius gifuensis genome sequencing and assembly.</title>
        <authorList>
            <person name="Du Z."/>
        </authorList>
    </citation>
    <scope>NUCLEOTIDE SEQUENCE [LARGE SCALE GENOMIC DNA]</scope>
    <source>
        <strain evidence="8">YNYX2018</strain>
        <tissue evidence="8">Adults</tissue>
    </source>
</reference>
<dbReference type="PANTHER" id="PTHR11584">
    <property type="entry name" value="SERINE/THREONINE PROTEIN KINASE"/>
    <property type="match status" value="1"/>
</dbReference>
<dbReference type="PROSITE" id="PS50011">
    <property type="entry name" value="PROTEIN_KINASE_DOM"/>
    <property type="match status" value="1"/>
</dbReference>
<protein>
    <recommendedName>
        <fullName evidence="7">Protein kinase domain-containing protein</fullName>
    </recommendedName>
</protein>
<dbReference type="SUPFAM" id="SSF56112">
    <property type="entry name" value="Protein kinase-like (PK-like)"/>
    <property type="match status" value="1"/>
</dbReference>
<name>A0A835CWH6_APHGI</name>
<evidence type="ECO:0000256" key="4">
    <source>
        <dbReference type="ARBA" id="ARBA00022777"/>
    </source>
</evidence>
<evidence type="ECO:0000259" key="7">
    <source>
        <dbReference type="PROSITE" id="PS50011"/>
    </source>
</evidence>
<dbReference type="PROSITE" id="PS00108">
    <property type="entry name" value="PROTEIN_KINASE_ST"/>
    <property type="match status" value="1"/>
</dbReference>
<dbReference type="PANTHER" id="PTHR11584:SF369">
    <property type="entry name" value="MITOGEN-ACTIVATED PROTEIN KINASE KINASE KINASE 19-RELATED"/>
    <property type="match status" value="1"/>
</dbReference>
<dbReference type="EMBL" id="JACMRX010000001">
    <property type="protein sequence ID" value="KAF7998522.1"/>
    <property type="molecule type" value="Genomic_DNA"/>
</dbReference>
<gene>
    <name evidence="8" type="ORF">HCN44_010930</name>
</gene>
<dbReference type="CDD" id="cd00180">
    <property type="entry name" value="PKc"/>
    <property type="match status" value="1"/>
</dbReference>
<evidence type="ECO:0000256" key="3">
    <source>
        <dbReference type="ARBA" id="ARBA00022741"/>
    </source>
</evidence>
<dbReference type="OrthoDB" id="7700243at2759"/>
<dbReference type="Pfam" id="PF00069">
    <property type="entry name" value="Pkinase"/>
    <property type="match status" value="1"/>
</dbReference>
<evidence type="ECO:0000256" key="1">
    <source>
        <dbReference type="ARBA" id="ARBA00022527"/>
    </source>
</evidence>
<feature type="domain" description="Protein kinase" evidence="7">
    <location>
        <begin position="608"/>
        <end position="876"/>
    </location>
</feature>
<keyword evidence="1" id="KW-0723">Serine/threonine-protein kinase</keyword>
<evidence type="ECO:0000313" key="8">
    <source>
        <dbReference type="EMBL" id="KAF7998522.1"/>
    </source>
</evidence>
<dbReference type="SMART" id="SM00220">
    <property type="entry name" value="S_TKc"/>
    <property type="match status" value="1"/>
</dbReference>
<keyword evidence="3" id="KW-0547">Nucleotide-binding</keyword>
<organism evidence="8 9">
    <name type="scientific">Aphidius gifuensis</name>
    <name type="common">Parasitoid wasp</name>
    <dbReference type="NCBI Taxonomy" id="684658"/>
    <lineage>
        <taxon>Eukaryota</taxon>
        <taxon>Metazoa</taxon>
        <taxon>Ecdysozoa</taxon>
        <taxon>Arthropoda</taxon>
        <taxon>Hexapoda</taxon>
        <taxon>Insecta</taxon>
        <taxon>Pterygota</taxon>
        <taxon>Neoptera</taxon>
        <taxon>Endopterygota</taxon>
        <taxon>Hymenoptera</taxon>
        <taxon>Apocrita</taxon>
        <taxon>Ichneumonoidea</taxon>
        <taxon>Braconidae</taxon>
        <taxon>Aphidiinae</taxon>
        <taxon>Aphidius</taxon>
    </lineage>
</organism>
<keyword evidence="9" id="KW-1185">Reference proteome</keyword>
<keyword evidence="5" id="KW-0067">ATP-binding</keyword>
<dbReference type="InterPro" id="IPR000719">
    <property type="entry name" value="Prot_kinase_dom"/>
</dbReference>
<feature type="region of interest" description="Disordered" evidence="6">
    <location>
        <begin position="268"/>
        <end position="312"/>
    </location>
</feature>
<dbReference type="AlphaFoldDB" id="A0A835CWH6"/>
<evidence type="ECO:0000256" key="2">
    <source>
        <dbReference type="ARBA" id="ARBA00022679"/>
    </source>
</evidence>
<accession>A0A835CWH6</accession>
<dbReference type="Proteomes" id="UP000639338">
    <property type="component" value="Unassembled WGS sequence"/>
</dbReference>
<dbReference type="InterPro" id="IPR011009">
    <property type="entry name" value="Kinase-like_dom_sf"/>
</dbReference>